<organism evidence="3 4">
    <name type="scientific">Reinekea marina</name>
    <dbReference type="NCBI Taxonomy" id="1310421"/>
    <lineage>
        <taxon>Bacteria</taxon>
        <taxon>Pseudomonadati</taxon>
        <taxon>Pseudomonadota</taxon>
        <taxon>Gammaproteobacteria</taxon>
        <taxon>Oceanospirillales</taxon>
        <taxon>Saccharospirillaceae</taxon>
        <taxon>Reinekea</taxon>
    </lineage>
</organism>
<evidence type="ECO:0000313" key="4">
    <source>
        <dbReference type="Proteomes" id="UP001595710"/>
    </source>
</evidence>
<accession>A0ABV7WP93</accession>
<protein>
    <recommendedName>
        <fullName evidence="5">SH3 domain-containing protein</fullName>
    </recommendedName>
</protein>
<sequence>MNMAEKKQLTSVTEPEGRFWDGFTDPTQAAVHLALQWLAYVYPSVELQIDRTLNNALPYSDSDLSARWFQFLEEQDVEGHVEALNWMAKVISKEQIPFLVETCWRLVLVDHELPTHVPLALRILGQVIGINEQRLHEIGGNVFREFIEADDKKPRAPLLPVDPRYLDRIEWRLHGHTATARHVFDRHSPTPEKSKEKLMGFILGFFAGASVLAFVVFGPWQFGRISVERMQHEGPTISQSTEAVVNKTPSVVVASEPADAPDSSPSSEEPQASDINETVTTSESLEQTLALVEPSSPAVKESTPAPSATVNVEKVLMLVSANVLNVRAQATVESDVVAKLGKDAKVWAYPAEAVGLWMKIRFDDKEGFASARFMEPVGN</sequence>
<dbReference type="RefSeq" id="WP_290282853.1">
    <property type="nucleotide sequence ID" value="NZ_JAUFQI010000001.1"/>
</dbReference>
<evidence type="ECO:0000313" key="3">
    <source>
        <dbReference type="EMBL" id="MFC3701156.1"/>
    </source>
</evidence>
<gene>
    <name evidence="3" type="ORF">ACFOND_05820</name>
</gene>
<reference evidence="4" key="1">
    <citation type="journal article" date="2019" name="Int. J. Syst. Evol. Microbiol.">
        <title>The Global Catalogue of Microorganisms (GCM) 10K type strain sequencing project: providing services to taxonomists for standard genome sequencing and annotation.</title>
        <authorList>
            <consortium name="The Broad Institute Genomics Platform"/>
            <consortium name="The Broad Institute Genome Sequencing Center for Infectious Disease"/>
            <person name="Wu L."/>
            <person name="Ma J."/>
        </authorList>
    </citation>
    <scope>NUCLEOTIDE SEQUENCE [LARGE SCALE GENOMIC DNA]</scope>
    <source>
        <strain evidence="4">CECT 8288</strain>
    </source>
</reference>
<keyword evidence="4" id="KW-1185">Reference proteome</keyword>
<evidence type="ECO:0000256" key="1">
    <source>
        <dbReference type="SAM" id="MobiDB-lite"/>
    </source>
</evidence>
<proteinExistence type="predicted"/>
<name>A0ABV7WP93_9GAMM</name>
<feature type="region of interest" description="Disordered" evidence="1">
    <location>
        <begin position="252"/>
        <end position="280"/>
    </location>
</feature>
<feature type="transmembrane region" description="Helical" evidence="2">
    <location>
        <begin position="198"/>
        <end position="220"/>
    </location>
</feature>
<dbReference type="EMBL" id="JBHRYN010000008">
    <property type="protein sequence ID" value="MFC3701156.1"/>
    <property type="molecule type" value="Genomic_DNA"/>
</dbReference>
<evidence type="ECO:0008006" key="5">
    <source>
        <dbReference type="Google" id="ProtNLM"/>
    </source>
</evidence>
<keyword evidence="2" id="KW-0472">Membrane</keyword>
<comment type="caution">
    <text evidence="3">The sequence shown here is derived from an EMBL/GenBank/DDBJ whole genome shotgun (WGS) entry which is preliminary data.</text>
</comment>
<dbReference type="Gene3D" id="2.30.30.40">
    <property type="entry name" value="SH3 Domains"/>
    <property type="match status" value="1"/>
</dbReference>
<keyword evidence="2" id="KW-1133">Transmembrane helix</keyword>
<feature type="compositionally biased region" description="Low complexity" evidence="1">
    <location>
        <begin position="254"/>
        <end position="274"/>
    </location>
</feature>
<dbReference type="Proteomes" id="UP001595710">
    <property type="component" value="Unassembled WGS sequence"/>
</dbReference>
<evidence type="ECO:0000256" key="2">
    <source>
        <dbReference type="SAM" id="Phobius"/>
    </source>
</evidence>
<keyword evidence="2" id="KW-0812">Transmembrane</keyword>